<keyword evidence="3" id="KW-1185">Reference proteome</keyword>
<protein>
    <recommendedName>
        <fullName evidence="4">Tetratricopeptide repeat protein</fullName>
    </recommendedName>
</protein>
<feature type="transmembrane region" description="Helical" evidence="1">
    <location>
        <begin position="28"/>
        <end position="48"/>
    </location>
</feature>
<comment type="caution">
    <text evidence="2">The sequence shown here is derived from an EMBL/GenBank/DDBJ whole genome shotgun (WGS) entry which is preliminary data.</text>
</comment>
<evidence type="ECO:0008006" key="4">
    <source>
        <dbReference type="Google" id="ProtNLM"/>
    </source>
</evidence>
<keyword evidence="1" id="KW-0812">Transmembrane</keyword>
<sequence>MVEWGLAAYYLLALIYLLLSAKRGLRDFRYTVLLVAGLPVFGLPLAIIQDFAARGEAASDEERFRELMNARAASDRIFQRVNVGREVNLLPLEEALIVNETGTRRRLLLDVLKEDMDEKMIPLLEQAMSNEDTETSHYAVTAVMEIKRKLLLDIQKYSVRYEADKTHLPTQLAYAEAIQRYLNSGFMDKRTQTGYRMTYVRLLKELLRTEAASEALYADVVRAQMALGHYDEALRYAKRFLEQYETSEDAYLVLLDVYYTLQLKEPFEETLEALKASKISVSNKGLNVIRYWSAKGA</sequence>
<evidence type="ECO:0000256" key="1">
    <source>
        <dbReference type="SAM" id="Phobius"/>
    </source>
</evidence>
<name>A0ABV5KL05_9BACL</name>
<proteinExistence type="predicted"/>
<reference evidence="2 3" key="1">
    <citation type="submission" date="2024-09" db="EMBL/GenBank/DDBJ databases">
        <authorList>
            <person name="Sun Q."/>
            <person name="Mori K."/>
        </authorList>
    </citation>
    <scope>NUCLEOTIDE SEQUENCE [LARGE SCALE GENOMIC DNA]</scope>
    <source>
        <strain evidence="2 3">TISTR 2452</strain>
    </source>
</reference>
<feature type="transmembrane region" description="Helical" evidence="1">
    <location>
        <begin position="6"/>
        <end position="21"/>
    </location>
</feature>
<evidence type="ECO:0000313" key="3">
    <source>
        <dbReference type="Proteomes" id="UP001589747"/>
    </source>
</evidence>
<organism evidence="2 3">
    <name type="scientific">Paenibacillus aurantiacus</name>
    <dbReference type="NCBI Taxonomy" id="1936118"/>
    <lineage>
        <taxon>Bacteria</taxon>
        <taxon>Bacillati</taxon>
        <taxon>Bacillota</taxon>
        <taxon>Bacilli</taxon>
        <taxon>Bacillales</taxon>
        <taxon>Paenibacillaceae</taxon>
        <taxon>Paenibacillus</taxon>
    </lineage>
</organism>
<dbReference type="InterPro" id="IPR011990">
    <property type="entry name" value="TPR-like_helical_dom_sf"/>
</dbReference>
<accession>A0ABV5KL05</accession>
<dbReference type="EMBL" id="JBHMDO010000015">
    <property type="protein sequence ID" value="MFB9325904.1"/>
    <property type="molecule type" value="Genomic_DNA"/>
</dbReference>
<dbReference type="Gene3D" id="1.25.40.10">
    <property type="entry name" value="Tetratricopeptide repeat domain"/>
    <property type="match status" value="1"/>
</dbReference>
<dbReference type="RefSeq" id="WP_377492622.1">
    <property type="nucleotide sequence ID" value="NZ_JBHMDO010000015.1"/>
</dbReference>
<evidence type="ECO:0000313" key="2">
    <source>
        <dbReference type="EMBL" id="MFB9325904.1"/>
    </source>
</evidence>
<keyword evidence="1" id="KW-0472">Membrane</keyword>
<gene>
    <name evidence="2" type="ORF">ACFFSY_08180</name>
</gene>
<keyword evidence="1" id="KW-1133">Transmembrane helix</keyword>
<dbReference type="Proteomes" id="UP001589747">
    <property type="component" value="Unassembled WGS sequence"/>
</dbReference>